<dbReference type="Pfam" id="PF17755">
    <property type="entry name" value="UvrA_DNA-bind"/>
    <property type="match status" value="1"/>
</dbReference>
<dbReference type="Gene3D" id="1.10.8.280">
    <property type="entry name" value="ABC transporter ATPase domain-like"/>
    <property type="match status" value="1"/>
</dbReference>
<evidence type="ECO:0000256" key="2">
    <source>
        <dbReference type="ARBA" id="ARBA00022490"/>
    </source>
</evidence>
<comment type="caution">
    <text evidence="19">The sequence shown here is derived from an EMBL/GenBank/DDBJ whole genome shotgun (WGS) entry which is preliminary data.</text>
</comment>
<keyword evidence="3" id="KW-0479">Metal-binding</keyword>
<dbReference type="Gene3D" id="1.20.1580.10">
    <property type="entry name" value="ABC transporter ATPase like domain"/>
    <property type="match status" value="2"/>
</dbReference>
<evidence type="ECO:0000256" key="10">
    <source>
        <dbReference type="ARBA" id="ARBA00022840"/>
    </source>
</evidence>
<evidence type="ECO:0000313" key="19">
    <source>
        <dbReference type="EMBL" id="MCG2587039.1"/>
    </source>
</evidence>
<dbReference type="SUPFAM" id="SSF52540">
    <property type="entry name" value="P-loop containing nucleoside triphosphate hydrolases"/>
    <property type="match status" value="2"/>
</dbReference>
<dbReference type="Pfam" id="PF17760">
    <property type="entry name" value="UvrA_inter"/>
    <property type="match status" value="1"/>
</dbReference>
<dbReference type="PANTHER" id="PTHR43152:SF3">
    <property type="entry name" value="UVRABC SYSTEM PROTEIN A"/>
    <property type="match status" value="1"/>
</dbReference>
<evidence type="ECO:0000256" key="14">
    <source>
        <dbReference type="ARBA" id="ARBA00038000"/>
    </source>
</evidence>
<dbReference type="InterPro" id="IPR013815">
    <property type="entry name" value="ATP_grasp_subdomain_1"/>
</dbReference>
<evidence type="ECO:0000256" key="12">
    <source>
        <dbReference type="ARBA" id="ARBA00023125"/>
    </source>
</evidence>
<evidence type="ECO:0000256" key="6">
    <source>
        <dbReference type="ARBA" id="ARBA00022763"/>
    </source>
</evidence>
<dbReference type="Proteomes" id="UP001165366">
    <property type="component" value="Unassembled WGS sequence"/>
</dbReference>
<gene>
    <name evidence="19" type="primary">uvrA</name>
    <name evidence="19" type="ORF">L6773_00575</name>
</gene>
<dbReference type="PROSITE" id="PS50893">
    <property type="entry name" value="ABC_TRANSPORTER_2"/>
    <property type="match status" value="2"/>
</dbReference>
<dbReference type="InterPro" id="IPR004602">
    <property type="entry name" value="UvrA"/>
</dbReference>
<dbReference type="GO" id="GO:0016787">
    <property type="term" value="F:hydrolase activity"/>
    <property type="evidence" value="ECO:0007669"/>
    <property type="project" value="UniProtKB-KW"/>
</dbReference>
<evidence type="ECO:0000256" key="8">
    <source>
        <dbReference type="ARBA" id="ARBA00022771"/>
    </source>
</evidence>
<dbReference type="NCBIfam" id="NF001503">
    <property type="entry name" value="PRK00349.1"/>
    <property type="match status" value="1"/>
</dbReference>
<keyword evidence="8" id="KW-0863">Zinc-finger</keyword>
<sequence length="942" mass="105400">MPETDSSAQQKISQNGSPTSDRPIVVKGARVHNLKNIDVEIPRNKLTVVTGVSGSGKSSLAFDTIYAEGQRRYVESLSSYARQFLERMDKPDVDFMQGISPAMAIQQKTTSSNPRSTVGTTTEIYDYVRLLFARIGKTISPKSGKEVFKDTPKTIINELFEELDEKTKFYVLFPFELREGRKPEEQLTVLKEKGLTRLLHIEDESMIDLTRDDYDPESIEPETYRVLVDRLAIKKDDATRSRIAESIETAFREGNDRCSIKVRNGKEYKFSERFERDGMEFLEPSPQMFSFNNPFGACDECEGFGKVSGIDEDLVIPDPDKTIRGGAVAPFDSQKFGKYLRDFIKVAARDKIPIDTPYKDLDKDAKRVLWHGKDNYAGIYGFFEDVKSQFYKVHMRVLYSRYRGYSRCPECEGYRVRKDALYVKVNGQHIGQVTEMTIGHAREFFENMELTDFEKEVAGQILYEIRKRLKYLDEVGLDYLTLDRLTNTLSGGESQRISLANSLGSSLIGSLYVLDEPTIGLHPRDNNRLINILQSLRDIGNTVLVVEHDPEMIQSADNIIDIGPFAGTHGGEVVFSGSYDELLKSKTLTGKYLSGKKEIPIPKKRRKGNGKSLVVESASEHNLKSIDAEFPLGKLVCVTGVSGSGKSTLVHDTLYATIQNKLGTWKDKIGRNKGVSGIKNIEAVEMVDQSPIGRSTRSNAATYTKAFDGIRDLFANTKQSKIMGYEPGHFSFNVPGGRCEACQGEGVQKIEMQFMADIELQCEECGGTRYRKDILHVKYRGKNIHDVLEMNISDAIEFFVDESSIVNKLQPMEDVGLGYLNLGQSATTLSGGEAQRVKLAKFLSKTNTDETLYFFDEPTTGLHFEDISKLLKSFNNLVDNGHSVIIIEHNLDVIKSADWIIDIGPEGGFGGGQIVASGTPEDIAANKDSHTGKFLSEILNDS</sequence>
<dbReference type="Gene3D" id="3.30.1490.20">
    <property type="entry name" value="ATP-grasp fold, A domain"/>
    <property type="match status" value="1"/>
</dbReference>
<evidence type="ECO:0000256" key="3">
    <source>
        <dbReference type="ARBA" id="ARBA00022723"/>
    </source>
</evidence>
<dbReference type="PANTHER" id="PTHR43152">
    <property type="entry name" value="UVRABC SYSTEM PROTEIN A"/>
    <property type="match status" value="1"/>
</dbReference>
<keyword evidence="6" id="KW-0227">DNA damage</keyword>
<accession>A0ABS9K861</accession>
<evidence type="ECO:0000256" key="7">
    <source>
        <dbReference type="ARBA" id="ARBA00022769"/>
    </source>
</evidence>
<keyword evidence="13" id="KW-0234">DNA repair</keyword>
<evidence type="ECO:0000256" key="15">
    <source>
        <dbReference type="ARBA" id="ARBA00039316"/>
    </source>
</evidence>
<evidence type="ECO:0000256" key="1">
    <source>
        <dbReference type="ARBA" id="ARBA00004496"/>
    </source>
</evidence>
<keyword evidence="12" id="KW-0238">DNA-binding</keyword>
<dbReference type="NCBIfam" id="TIGR00630">
    <property type="entry name" value="uvra"/>
    <property type="match status" value="1"/>
</dbReference>
<keyword evidence="7" id="KW-0228">DNA excision</keyword>
<keyword evidence="11" id="KW-0267">Excision nuclease</keyword>
<dbReference type="InterPro" id="IPR017871">
    <property type="entry name" value="ABC_transporter-like_CS"/>
</dbReference>
<evidence type="ECO:0000256" key="4">
    <source>
        <dbReference type="ARBA" id="ARBA00022737"/>
    </source>
</evidence>
<comment type="similarity">
    <text evidence="14">Belongs to the ABC transporter superfamily. UvrA family.</text>
</comment>
<feature type="compositionally biased region" description="Polar residues" evidence="17">
    <location>
        <begin position="1"/>
        <end position="20"/>
    </location>
</feature>
<keyword evidence="10" id="KW-0067">ATP-binding</keyword>
<dbReference type="InterPro" id="IPR027417">
    <property type="entry name" value="P-loop_NTPase"/>
</dbReference>
<dbReference type="Gene3D" id="3.40.50.300">
    <property type="entry name" value="P-loop containing nucleotide triphosphate hydrolases"/>
    <property type="match status" value="2"/>
</dbReference>
<evidence type="ECO:0000313" key="20">
    <source>
        <dbReference type="Proteomes" id="UP001165366"/>
    </source>
</evidence>
<reference evidence="19" key="1">
    <citation type="submission" date="2022-01" db="EMBL/GenBank/DDBJ databases">
        <authorList>
            <person name="Wang Y."/>
        </authorList>
    </citation>
    <scope>NUCLEOTIDE SEQUENCE</scope>
    <source>
        <strain evidence="19">WB101</strain>
    </source>
</reference>
<keyword evidence="20" id="KW-1185">Reference proteome</keyword>
<dbReference type="PROSITE" id="PS00211">
    <property type="entry name" value="ABC_TRANSPORTER_1"/>
    <property type="match status" value="2"/>
</dbReference>
<comment type="subcellular location">
    <subcellularLocation>
        <location evidence="1">Cytoplasm</location>
    </subcellularLocation>
</comment>
<evidence type="ECO:0000259" key="18">
    <source>
        <dbReference type="PROSITE" id="PS50893"/>
    </source>
</evidence>
<dbReference type="InterPro" id="IPR041102">
    <property type="entry name" value="UvrA_inter"/>
</dbReference>
<evidence type="ECO:0000256" key="16">
    <source>
        <dbReference type="ARBA" id="ARBA00042156"/>
    </source>
</evidence>
<keyword evidence="5" id="KW-0547">Nucleotide-binding</keyword>
<proteinExistence type="inferred from homology"/>
<evidence type="ECO:0000256" key="17">
    <source>
        <dbReference type="SAM" id="MobiDB-lite"/>
    </source>
</evidence>
<keyword evidence="19" id="KW-0378">Hydrolase</keyword>
<evidence type="ECO:0000256" key="13">
    <source>
        <dbReference type="ARBA" id="ARBA00023204"/>
    </source>
</evidence>
<dbReference type="EMBL" id="JAKLWS010000001">
    <property type="protein sequence ID" value="MCG2587039.1"/>
    <property type="molecule type" value="Genomic_DNA"/>
</dbReference>
<feature type="domain" description="ABC transporter" evidence="18">
    <location>
        <begin position="608"/>
        <end position="936"/>
    </location>
</feature>
<keyword evidence="2" id="KW-0963">Cytoplasm</keyword>
<keyword evidence="4" id="KW-0677">Repeat</keyword>
<keyword evidence="9" id="KW-0862">Zinc</keyword>
<feature type="region of interest" description="Disordered" evidence="17">
    <location>
        <begin position="1"/>
        <end position="23"/>
    </location>
</feature>
<evidence type="ECO:0000256" key="5">
    <source>
        <dbReference type="ARBA" id="ARBA00022741"/>
    </source>
</evidence>
<evidence type="ECO:0000256" key="11">
    <source>
        <dbReference type="ARBA" id="ARBA00022881"/>
    </source>
</evidence>
<evidence type="ECO:0000256" key="9">
    <source>
        <dbReference type="ARBA" id="ARBA00022833"/>
    </source>
</evidence>
<dbReference type="InterPro" id="IPR041552">
    <property type="entry name" value="UvrA_DNA-bd"/>
</dbReference>
<protein>
    <recommendedName>
        <fullName evidence="15">UvrABC system protein A</fullName>
    </recommendedName>
    <alternativeName>
        <fullName evidence="16">Excinuclease ABC subunit A</fullName>
    </alternativeName>
</protein>
<dbReference type="InterPro" id="IPR003439">
    <property type="entry name" value="ABC_transporter-like_ATP-bd"/>
</dbReference>
<feature type="domain" description="ABC transporter" evidence="18">
    <location>
        <begin position="331"/>
        <end position="595"/>
    </location>
</feature>
<dbReference type="RefSeq" id="WP_237851886.1">
    <property type="nucleotide sequence ID" value="NZ_JAKLWS010000001.1"/>
</dbReference>
<name>A0ABS9K861_9BACT</name>
<organism evidence="19 20">
    <name type="scientific">Rhodohalobacter sulfatireducens</name>
    <dbReference type="NCBI Taxonomy" id="2911366"/>
    <lineage>
        <taxon>Bacteria</taxon>
        <taxon>Pseudomonadati</taxon>
        <taxon>Balneolota</taxon>
        <taxon>Balneolia</taxon>
        <taxon>Balneolales</taxon>
        <taxon>Balneolaceae</taxon>
        <taxon>Rhodohalobacter</taxon>
    </lineage>
</organism>
<reference evidence="19" key="2">
    <citation type="submission" date="2024-05" db="EMBL/GenBank/DDBJ databases">
        <title>Rhodohalobacter halophilus gen. nov., sp. nov., a moderately halophilic member of the family Balneolaceae.</title>
        <authorList>
            <person name="Xia J."/>
        </authorList>
    </citation>
    <scope>NUCLEOTIDE SEQUENCE</scope>
    <source>
        <strain evidence="19">WB101</strain>
    </source>
</reference>